<dbReference type="AlphaFoldDB" id="A0A067JPR6"/>
<dbReference type="Proteomes" id="UP000027138">
    <property type="component" value="Unassembled WGS sequence"/>
</dbReference>
<gene>
    <name evidence="1" type="ORF">JCGZ_22990</name>
</gene>
<evidence type="ECO:0000313" key="1">
    <source>
        <dbReference type="EMBL" id="KDP25961.1"/>
    </source>
</evidence>
<proteinExistence type="predicted"/>
<organism evidence="1 2">
    <name type="scientific">Jatropha curcas</name>
    <name type="common">Barbados nut</name>
    <dbReference type="NCBI Taxonomy" id="180498"/>
    <lineage>
        <taxon>Eukaryota</taxon>
        <taxon>Viridiplantae</taxon>
        <taxon>Streptophyta</taxon>
        <taxon>Embryophyta</taxon>
        <taxon>Tracheophyta</taxon>
        <taxon>Spermatophyta</taxon>
        <taxon>Magnoliopsida</taxon>
        <taxon>eudicotyledons</taxon>
        <taxon>Gunneridae</taxon>
        <taxon>Pentapetalae</taxon>
        <taxon>rosids</taxon>
        <taxon>fabids</taxon>
        <taxon>Malpighiales</taxon>
        <taxon>Euphorbiaceae</taxon>
        <taxon>Crotonoideae</taxon>
        <taxon>Jatropheae</taxon>
        <taxon>Jatropha</taxon>
    </lineage>
</organism>
<name>A0A067JPR6_JATCU</name>
<accession>A0A067JPR6</accession>
<sequence>MTIMPIDFAAITGLPFRGHFVIFDDRMRTLDCSGCRRVFELLSDWSPTSPIRGFVLTCVFMPPPNPMMIRGRRMKGHGYPDVF</sequence>
<reference evidence="1 2" key="1">
    <citation type="journal article" date="2014" name="PLoS ONE">
        <title>Global Analysis of Gene Expression Profiles in Physic Nut (Jatropha curcas L.) Seedlings Exposed to Salt Stress.</title>
        <authorList>
            <person name="Zhang L."/>
            <person name="Zhang C."/>
            <person name="Wu P."/>
            <person name="Chen Y."/>
            <person name="Li M."/>
            <person name="Jiang H."/>
            <person name="Wu G."/>
        </authorList>
    </citation>
    <scope>NUCLEOTIDE SEQUENCE [LARGE SCALE GENOMIC DNA]</scope>
    <source>
        <strain evidence="2">cv. GZQX0401</strain>
        <tissue evidence="1">Young leaves</tissue>
    </source>
</reference>
<evidence type="ECO:0000313" key="2">
    <source>
        <dbReference type="Proteomes" id="UP000027138"/>
    </source>
</evidence>
<dbReference type="EMBL" id="KK914944">
    <property type="protein sequence ID" value="KDP25961.1"/>
    <property type="molecule type" value="Genomic_DNA"/>
</dbReference>
<keyword evidence="2" id="KW-1185">Reference proteome</keyword>
<protein>
    <submittedName>
        <fullName evidence="1">Uncharacterized protein</fullName>
    </submittedName>
</protein>